<accession>A0ABD3CRF6</accession>
<dbReference type="EMBL" id="JAVIJP010000032">
    <property type="protein sequence ID" value="KAL3632047.1"/>
    <property type="molecule type" value="Genomic_DNA"/>
</dbReference>
<protein>
    <submittedName>
        <fullName evidence="1">Uncharacterized protein</fullName>
    </submittedName>
</protein>
<organism evidence="1 2">
    <name type="scientific">Castilleja foliolosa</name>
    <dbReference type="NCBI Taxonomy" id="1961234"/>
    <lineage>
        <taxon>Eukaryota</taxon>
        <taxon>Viridiplantae</taxon>
        <taxon>Streptophyta</taxon>
        <taxon>Embryophyta</taxon>
        <taxon>Tracheophyta</taxon>
        <taxon>Spermatophyta</taxon>
        <taxon>Magnoliopsida</taxon>
        <taxon>eudicotyledons</taxon>
        <taxon>Gunneridae</taxon>
        <taxon>Pentapetalae</taxon>
        <taxon>asterids</taxon>
        <taxon>lamiids</taxon>
        <taxon>Lamiales</taxon>
        <taxon>Orobanchaceae</taxon>
        <taxon>Pedicularideae</taxon>
        <taxon>Castillejinae</taxon>
        <taxon>Castilleja</taxon>
    </lineage>
</organism>
<dbReference type="Proteomes" id="UP001632038">
    <property type="component" value="Unassembled WGS sequence"/>
</dbReference>
<gene>
    <name evidence="1" type="ORF">CASFOL_025031</name>
</gene>
<keyword evidence="2" id="KW-1185">Reference proteome</keyword>
<proteinExistence type="predicted"/>
<reference evidence="2" key="1">
    <citation type="journal article" date="2024" name="IScience">
        <title>Strigolactones Initiate the Formation of Haustorium-like Structures in Castilleja.</title>
        <authorList>
            <person name="Buerger M."/>
            <person name="Peterson D."/>
            <person name="Chory J."/>
        </authorList>
    </citation>
    <scope>NUCLEOTIDE SEQUENCE [LARGE SCALE GENOMIC DNA]</scope>
</reference>
<dbReference type="AlphaFoldDB" id="A0ABD3CRF6"/>
<evidence type="ECO:0000313" key="2">
    <source>
        <dbReference type="Proteomes" id="UP001632038"/>
    </source>
</evidence>
<name>A0ABD3CRF6_9LAMI</name>
<comment type="caution">
    <text evidence="1">The sequence shown here is derived from an EMBL/GenBank/DDBJ whole genome shotgun (WGS) entry which is preliminary data.</text>
</comment>
<sequence>MKSSILDYLKEPSSLTVPSSTCEPLENLSNVENRKKLSNIKLLLSSEKQEVEILQSQFRVT</sequence>
<evidence type="ECO:0000313" key="1">
    <source>
        <dbReference type="EMBL" id="KAL3632047.1"/>
    </source>
</evidence>